<proteinExistence type="predicted"/>
<dbReference type="STRING" id="5722.A2GRG0"/>
<name>A2GRG0_TRIV3</name>
<reference evidence="1" key="1">
    <citation type="submission" date="2006-10" db="EMBL/GenBank/DDBJ databases">
        <authorList>
            <person name="Amadeo P."/>
            <person name="Zhao Q."/>
            <person name="Wortman J."/>
            <person name="Fraser-Liggett C."/>
            <person name="Carlton J."/>
        </authorList>
    </citation>
    <scope>NUCLEOTIDE SEQUENCE</scope>
    <source>
        <strain evidence="1">G3</strain>
    </source>
</reference>
<feature type="non-terminal residue" evidence="1">
    <location>
        <position position="529"/>
    </location>
</feature>
<dbReference type="AlphaFoldDB" id="A2GRG0"/>
<dbReference type="VEuPathDB" id="TrichDB:TVAGG3_0496300"/>
<dbReference type="EMBL" id="DS118962">
    <property type="protein sequence ID" value="EAX80257.1"/>
    <property type="molecule type" value="Genomic_DNA"/>
</dbReference>
<protein>
    <submittedName>
        <fullName evidence="1">Uncharacterized protein</fullName>
    </submittedName>
</protein>
<dbReference type="InParanoid" id="A2GRG0"/>
<reference evidence="1" key="2">
    <citation type="journal article" date="2007" name="Science">
        <title>Draft genome sequence of the sexually transmitted pathogen Trichomonas vaginalis.</title>
        <authorList>
            <person name="Carlton J.M."/>
            <person name="Hirt R.P."/>
            <person name="Silva J.C."/>
            <person name="Delcher A.L."/>
            <person name="Schatz M."/>
            <person name="Zhao Q."/>
            <person name="Wortman J.R."/>
            <person name="Bidwell S.L."/>
            <person name="Alsmark U.C.M."/>
            <person name="Besteiro S."/>
            <person name="Sicheritz-Ponten T."/>
            <person name="Noel C.J."/>
            <person name="Dacks J.B."/>
            <person name="Foster P.G."/>
            <person name="Simillion C."/>
            <person name="Van de Peer Y."/>
            <person name="Miranda-Saavedra D."/>
            <person name="Barton G.J."/>
            <person name="Westrop G.D."/>
            <person name="Mueller S."/>
            <person name="Dessi D."/>
            <person name="Fiori P.L."/>
            <person name="Ren Q."/>
            <person name="Paulsen I."/>
            <person name="Zhang H."/>
            <person name="Bastida-Corcuera F.D."/>
            <person name="Simoes-Barbosa A."/>
            <person name="Brown M.T."/>
            <person name="Hayes R.D."/>
            <person name="Mukherjee M."/>
            <person name="Okumura C.Y."/>
            <person name="Schneider R."/>
            <person name="Smith A.J."/>
            <person name="Vanacova S."/>
            <person name="Villalvazo M."/>
            <person name="Haas B.J."/>
            <person name="Pertea M."/>
            <person name="Feldblyum T.V."/>
            <person name="Utterback T.R."/>
            <person name="Shu C.L."/>
            <person name="Osoegawa K."/>
            <person name="de Jong P.J."/>
            <person name="Hrdy I."/>
            <person name="Horvathova L."/>
            <person name="Zubacova Z."/>
            <person name="Dolezal P."/>
            <person name="Malik S.B."/>
            <person name="Logsdon J.M. Jr."/>
            <person name="Henze K."/>
            <person name="Gupta A."/>
            <person name="Wang C.C."/>
            <person name="Dunne R.L."/>
            <person name="Upcroft J.A."/>
            <person name="Upcroft P."/>
            <person name="White O."/>
            <person name="Salzberg S.L."/>
            <person name="Tang P."/>
            <person name="Chiu C.-H."/>
            <person name="Lee Y.-S."/>
            <person name="Embley T.M."/>
            <person name="Coombs G.H."/>
            <person name="Mottram J.C."/>
            <person name="Tachezy J."/>
            <person name="Fraser-Liggett C.M."/>
            <person name="Johnson P.J."/>
        </authorList>
    </citation>
    <scope>NUCLEOTIDE SEQUENCE [LARGE SCALE GENOMIC DNA]</scope>
    <source>
        <strain evidence="1">G3</strain>
    </source>
</reference>
<accession>A2GRG0</accession>
<organism evidence="1 2">
    <name type="scientific">Trichomonas vaginalis (strain ATCC PRA-98 / G3)</name>
    <dbReference type="NCBI Taxonomy" id="412133"/>
    <lineage>
        <taxon>Eukaryota</taxon>
        <taxon>Metamonada</taxon>
        <taxon>Parabasalia</taxon>
        <taxon>Trichomonadida</taxon>
        <taxon>Trichomonadidae</taxon>
        <taxon>Trichomonas</taxon>
    </lineage>
</organism>
<sequence length="529" mass="62171">MKEEDSYHVVTPFSYNVYSLNEPNQYTTIHYNENHQIQYQKNVLNFSYFVIDRNGKYYVVHKNDLKEYHQIVCGRLCQSDIRTTGKDKAQKKWQNCWFPFTDDKEAIKQLFSNHQKNIYHMTKSILKFIRLPYDESLAAKNILNYIVDIFYHRLEALNKQKGHLRTDVDIKLIFETRKSCQIDIPWNPINEILNTTDELFKRDLQRIVNGFTPERRNSFIRVMSEILKDSPVYSKQDKTEKDYQYLLQNVFKYSPLNILMKKVLDFIKSKSLIISVDDEKTNVVDSIITKYKGAPVKNNSEFNSLIEREIKDVKRPGMKTIGSFIEMIQSAMILSQNLPFFLSEIIEKGLEKEKKDDTDRLFNELVYVNDWCTSISAMHNNPLIKLAKLYMEYFQKLKNSMYNNENNANSYFIIPTAIPPNVYTKWDVEKKDEKLETTDKPKIQEEKGVFIEKPTKFSETKDSHTGKVVSKIMVDITTDDIQKNIIESMKFSSNEIKLRLTENELGEDSTSQTVGQNLDISKVECIIKC</sequence>
<evidence type="ECO:0000313" key="2">
    <source>
        <dbReference type="Proteomes" id="UP000001542"/>
    </source>
</evidence>
<gene>
    <name evidence="1" type="ORF">TVAG_435160</name>
</gene>
<evidence type="ECO:0000313" key="1">
    <source>
        <dbReference type="EMBL" id="EAX80257.1"/>
    </source>
</evidence>
<dbReference type="VEuPathDB" id="TrichDB:TVAGG3_0539290"/>
<dbReference type="Proteomes" id="UP000001542">
    <property type="component" value="Unassembled WGS sequence"/>
</dbReference>
<keyword evidence="2" id="KW-1185">Reference proteome</keyword>
<dbReference type="VEuPathDB" id="TrichDB:TVAG_435160"/>